<proteinExistence type="predicted"/>
<dbReference type="GO" id="GO:0016887">
    <property type="term" value="F:ATP hydrolysis activity"/>
    <property type="evidence" value="ECO:0007669"/>
    <property type="project" value="InterPro"/>
</dbReference>
<dbReference type="Proteomes" id="UP000198406">
    <property type="component" value="Unassembled WGS sequence"/>
</dbReference>
<feature type="domain" description="AAA+ ATPase" evidence="3">
    <location>
        <begin position="205"/>
        <end position="378"/>
    </location>
</feature>
<name>A0A1Z5J8F8_FISSO</name>
<dbReference type="Pfam" id="PF00004">
    <property type="entry name" value="AAA"/>
    <property type="match status" value="1"/>
</dbReference>
<reference evidence="4 5" key="1">
    <citation type="journal article" date="2015" name="Plant Cell">
        <title>Oil accumulation by the oleaginous diatom Fistulifera solaris as revealed by the genome and transcriptome.</title>
        <authorList>
            <person name="Tanaka T."/>
            <person name="Maeda Y."/>
            <person name="Veluchamy A."/>
            <person name="Tanaka M."/>
            <person name="Abida H."/>
            <person name="Marechal E."/>
            <person name="Bowler C."/>
            <person name="Muto M."/>
            <person name="Sunaga Y."/>
            <person name="Tanaka M."/>
            <person name="Yoshino T."/>
            <person name="Taniguchi T."/>
            <person name="Fukuda Y."/>
            <person name="Nemoto M."/>
            <person name="Matsumoto M."/>
            <person name="Wong P.S."/>
            <person name="Aburatani S."/>
            <person name="Fujibuchi W."/>
        </authorList>
    </citation>
    <scope>NUCLEOTIDE SEQUENCE [LARGE SCALE GENOMIC DNA]</scope>
    <source>
        <strain evidence="4 5">JPCC DA0580</strain>
    </source>
</reference>
<dbReference type="Gene3D" id="1.10.8.60">
    <property type="match status" value="1"/>
</dbReference>
<dbReference type="InterPro" id="IPR041569">
    <property type="entry name" value="AAA_lid_3"/>
</dbReference>
<dbReference type="Gene3D" id="3.40.50.300">
    <property type="entry name" value="P-loop containing nucleotide triphosphate hydrolases"/>
    <property type="match status" value="1"/>
</dbReference>
<dbReference type="InterPro" id="IPR003593">
    <property type="entry name" value="AAA+_ATPase"/>
</dbReference>
<dbReference type="InParanoid" id="A0A1Z5J8F8"/>
<dbReference type="GO" id="GO:0005524">
    <property type="term" value="F:ATP binding"/>
    <property type="evidence" value="ECO:0007669"/>
    <property type="project" value="UniProtKB-KW"/>
</dbReference>
<evidence type="ECO:0000259" key="3">
    <source>
        <dbReference type="SMART" id="SM00382"/>
    </source>
</evidence>
<protein>
    <recommendedName>
        <fullName evidence="3">AAA+ ATPase domain-containing protein</fullName>
    </recommendedName>
</protein>
<comment type="caution">
    <text evidence="4">The sequence shown here is derived from an EMBL/GenBank/DDBJ whole genome shotgun (WGS) entry which is preliminary data.</text>
</comment>
<dbReference type="InterPro" id="IPR003959">
    <property type="entry name" value="ATPase_AAA_core"/>
</dbReference>
<dbReference type="EMBL" id="BDSP01000016">
    <property type="protein sequence ID" value="GAX10280.1"/>
    <property type="molecule type" value="Genomic_DNA"/>
</dbReference>
<sequence>MTAVFVMPVAYVEVFPMSTACWTSASLKRKLIQLSVQSDLGGASLKIQFHKTKGIRCGLLCQDNEPLLYLRPGNPSANWVVACRCEAYLVGAGSQEVTAVRVTESTLVHVRPAPSWMLQLTGQVAVQPSLSEEDVLSCYNEDTIRQLTYYLNTAFSEQTYVATTEDAFLEKEKRDRRKLIVDQNLDQILGHPVTPYPSTKDPFGAQSVLLMHSPDHGDGKTTLVTTLLHRLGCDNVYIIHPGPLLAKYGVMADAALATIIHEVTIAAAFRQQKIAVVMDSMDLFWGTASDAAAAAMNGCAAYLKQLCHSLQHRRELLFPSSSRLYNWRGHKGYIVPVSFCLVGITTCVEDALPESFTVPKFRLPSLSADTRLHAFRYALQKAGLHLSDYLQERLPYLTAGATRARGADFSRVAHHLASTTDATEVTVEHFRESLQRIVSSSGASDILFMSKQGGDMFSSVGGNEPAKRAIEEALMCDPNHRAILYEVGLKPPSGILLFGPPGTGKTLLAKAIANFLSESAGPSSLGGAFISLTSTDIVRSEFGTGEKMLTAAFETAKLNAPSVVFLDEFQALFTERGTSSSRLTSTLMTCMDNVGKWKSLRSKDRSSIQNDPDHVILLAATNSPWQIDKAFLRPGRFDRCIHVGLPDDASRKDIYKLHVGRMTTKLTIGLDDLCSELGQSSHGFSGADIAAHCHAAAVLCLVDGTDCVTEHHFRQALLDEFRASSDEALVIRLSTWTPI</sequence>
<dbReference type="Pfam" id="PF17862">
    <property type="entry name" value="AAA_lid_3"/>
    <property type="match status" value="1"/>
</dbReference>
<dbReference type="InterPro" id="IPR027417">
    <property type="entry name" value="P-loop_NTPase"/>
</dbReference>
<evidence type="ECO:0000256" key="1">
    <source>
        <dbReference type="ARBA" id="ARBA00022741"/>
    </source>
</evidence>
<gene>
    <name evidence="4" type="ORF">FisN_3Lh481</name>
</gene>
<dbReference type="GO" id="GO:0005737">
    <property type="term" value="C:cytoplasm"/>
    <property type="evidence" value="ECO:0007669"/>
    <property type="project" value="TreeGrafter"/>
</dbReference>
<feature type="domain" description="AAA+ ATPase" evidence="3">
    <location>
        <begin position="491"/>
        <end position="647"/>
    </location>
</feature>
<dbReference type="PANTHER" id="PTHR23077:SF27">
    <property type="entry name" value="ATPASE FAMILY GENE 2 PROTEIN HOMOLOG A"/>
    <property type="match status" value="1"/>
</dbReference>
<accession>A0A1Z5J8F8</accession>
<keyword evidence="5" id="KW-1185">Reference proteome</keyword>
<dbReference type="PROSITE" id="PS00674">
    <property type="entry name" value="AAA"/>
    <property type="match status" value="1"/>
</dbReference>
<dbReference type="InterPro" id="IPR003960">
    <property type="entry name" value="ATPase_AAA_CS"/>
</dbReference>
<dbReference type="SMART" id="SM00382">
    <property type="entry name" value="AAA"/>
    <property type="match status" value="2"/>
</dbReference>
<evidence type="ECO:0000256" key="2">
    <source>
        <dbReference type="ARBA" id="ARBA00022840"/>
    </source>
</evidence>
<dbReference type="OrthoDB" id="10254455at2759"/>
<evidence type="ECO:0000313" key="5">
    <source>
        <dbReference type="Proteomes" id="UP000198406"/>
    </source>
</evidence>
<dbReference type="SUPFAM" id="SSF52540">
    <property type="entry name" value="P-loop containing nucleoside triphosphate hydrolases"/>
    <property type="match status" value="2"/>
</dbReference>
<organism evidence="4 5">
    <name type="scientific">Fistulifera solaris</name>
    <name type="common">Oleaginous diatom</name>
    <dbReference type="NCBI Taxonomy" id="1519565"/>
    <lineage>
        <taxon>Eukaryota</taxon>
        <taxon>Sar</taxon>
        <taxon>Stramenopiles</taxon>
        <taxon>Ochrophyta</taxon>
        <taxon>Bacillariophyta</taxon>
        <taxon>Bacillariophyceae</taxon>
        <taxon>Bacillariophycidae</taxon>
        <taxon>Naviculales</taxon>
        <taxon>Naviculaceae</taxon>
        <taxon>Fistulifera</taxon>
    </lineage>
</organism>
<dbReference type="PANTHER" id="PTHR23077">
    <property type="entry name" value="AAA-FAMILY ATPASE"/>
    <property type="match status" value="1"/>
</dbReference>
<dbReference type="InterPro" id="IPR050168">
    <property type="entry name" value="AAA_ATPase_domain"/>
</dbReference>
<dbReference type="AlphaFoldDB" id="A0A1Z5J8F8"/>
<keyword evidence="1" id="KW-0547">Nucleotide-binding</keyword>
<evidence type="ECO:0000313" key="4">
    <source>
        <dbReference type="EMBL" id="GAX10280.1"/>
    </source>
</evidence>
<keyword evidence="2" id="KW-0067">ATP-binding</keyword>